<evidence type="ECO:0000313" key="3">
    <source>
        <dbReference type="Proteomes" id="UP000307808"/>
    </source>
</evidence>
<dbReference type="Proteomes" id="UP000307808">
    <property type="component" value="Unassembled WGS sequence"/>
</dbReference>
<proteinExistence type="predicted"/>
<reference evidence="2 3" key="1">
    <citation type="submission" date="2019-04" db="EMBL/GenBank/DDBJ databases">
        <authorList>
            <person name="Dong K."/>
        </authorList>
    </citation>
    <scope>NUCLEOTIDE SEQUENCE [LARGE SCALE GENOMIC DNA]</scope>
    <source>
        <strain evidence="3">dk3543</strain>
    </source>
</reference>
<gene>
    <name evidence="2" type="ORF">FC770_09205</name>
</gene>
<comment type="caution">
    <text evidence="2">The sequence shown here is derived from an EMBL/GenBank/DDBJ whole genome shotgun (WGS) entry which is preliminary data.</text>
</comment>
<evidence type="ECO:0000313" key="2">
    <source>
        <dbReference type="EMBL" id="TKI62547.1"/>
    </source>
</evidence>
<dbReference type="OrthoDB" id="3264463at2"/>
<sequence>MPPSPTDLPRPTIAARSAGDSESPAGAAHLQDMNLSVRSPEELVVAIPHLLGFNPNESLVLVPLGPELPVVRVDLPTSAREREQAWDSIGDVYARCAQPTSRVAIVTFTTDTDYGDRLSQDFALRLDGVGVTSPIRLGASDTAWIDFDSQISGPLSTATRDRIAASTVLNGMAQPAASRTSLADSLVGDRQPIADHLADAHAQAATSSIRAEATFARRHLRAFHADGRRLTDPAAARFLVALESTSVRDRLWDDISAHTAASHIALWSDLTRRAPDSLRAAPASLLAFASWLKGNGALAWCALEQVPRDKPYDAARLVAAVVQKGVHPRQWAALTTTALDVSQRIEALSATPRTQPGPPAPGI</sequence>
<feature type="region of interest" description="Disordered" evidence="1">
    <location>
        <begin position="1"/>
        <end position="28"/>
    </location>
</feature>
<protein>
    <submittedName>
        <fullName evidence="2">DUF4192 domain-containing protein</fullName>
    </submittedName>
</protein>
<name>A0A4U2YMS4_9ACTN</name>
<keyword evidence="3" id="KW-1185">Reference proteome</keyword>
<dbReference type="EMBL" id="SZPY01000002">
    <property type="protein sequence ID" value="TKI62547.1"/>
    <property type="molecule type" value="Genomic_DNA"/>
</dbReference>
<dbReference type="InterPro" id="IPR025447">
    <property type="entry name" value="DUF4192"/>
</dbReference>
<dbReference type="Pfam" id="PF13830">
    <property type="entry name" value="DUF4192"/>
    <property type="match status" value="1"/>
</dbReference>
<accession>A0A4U2YMS4</accession>
<organism evidence="2 3">
    <name type="scientific">Nocardioides jishulii</name>
    <dbReference type="NCBI Taxonomy" id="2575440"/>
    <lineage>
        <taxon>Bacteria</taxon>
        <taxon>Bacillati</taxon>
        <taxon>Actinomycetota</taxon>
        <taxon>Actinomycetes</taxon>
        <taxon>Propionibacteriales</taxon>
        <taxon>Nocardioidaceae</taxon>
        <taxon>Nocardioides</taxon>
    </lineage>
</organism>
<evidence type="ECO:0000256" key="1">
    <source>
        <dbReference type="SAM" id="MobiDB-lite"/>
    </source>
</evidence>
<dbReference type="AlphaFoldDB" id="A0A4U2YMS4"/>